<feature type="compositionally biased region" description="Low complexity" evidence="1">
    <location>
        <begin position="149"/>
        <end position="163"/>
    </location>
</feature>
<feature type="compositionally biased region" description="Basic residues" evidence="1">
    <location>
        <begin position="246"/>
        <end position="257"/>
    </location>
</feature>
<accession>A0AA39YFI1</accession>
<proteinExistence type="predicted"/>
<name>A0AA39YFI1_9PEZI</name>
<feature type="compositionally biased region" description="Acidic residues" evidence="1">
    <location>
        <begin position="190"/>
        <end position="204"/>
    </location>
</feature>
<feature type="compositionally biased region" description="Polar residues" evidence="1">
    <location>
        <begin position="16"/>
        <end position="35"/>
    </location>
</feature>
<sequence length="448" mass="47509">MTQTPAPSRFLLPSKRPNTQQPQHHEQTPNQQLHTNGPHRFHATPRFSAATPGTGTPVTRSSTPALPPSVKPATTRSSRSQLVQEIIDDGSSQPSIAGLSAAPSPDRQPYLPDAFDIDSSFVSQSPYSKPAYERQIPYNGRSPKRRRISIASSDSDPDIVADSQPPAGASPFTSRPASPHIEDLILPDTPSDEEDDDDEQEEPDTLSINATSSPIPSAPRSPSLSISISASSSPSPSSPSSPSNYHHNRHPKNHHHQNNPNPQQHQPTFHPPPRFKPPPDGGAKPPLPSETNLATIFSPHRRGTRYLPGGLASELRDWLVEIKETDLDPASHQPHAAVRLAVEQVRHGGAGMTLIEGRPIGEGGVLGGRAKAILTGEGMLGGQGAGLGGGDGNGAGRKVKTGAVVAVAPPAWDVEIGERWAVAYWWGVVAEKEKEGERGDGDGDGGVG</sequence>
<reference evidence="2" key="1">
    <citation type="submission" date="2023-06" db="EMBL/GenBank/DDBJ databases">
        <title>Genome-scale phylogeny and comparative genomics of the fungal order Sordariales.</title>
        <authorList>
            <consortium name="Lawrence Berkeley National Laboratory"/>
            <person name="Hensen N."/>
            <person name="Bonometti L."/>
            <person name="Westerberg I."/>
            <person name="Brannstrom I.O."/>
            <person name="Guillou S."/>
            <person name="Cros-Aarteil S."/>
            <person name="Calhoun S."/>
            <person name="Haridas S."/>
            <person name="Kuo A."/>
            <person name="Mondo S."/>
            <person name="Pangilinan J."/>
            <person name="Riley R."/>
            <person name="Labutti K."/>
            <person name="Andreopoulos B."/>
            <person name="Lipzen A."/>
            <person name="Chen C."/>
            <person name="Yanf M."/>
            <person name="Daum C."/>
            <person name="Ng V."/>
            <person name="Clum A."/>
            <person name="Steindorff A."/>
            <person name="Ohm R."/>
            <person name="Martin F."/>
            <person name="Silar P."/>
            <person name="Natvig D."/>
            <person name="Lalanne C."/>
            <person name="Gautier V."/>
            <person name="Ament-Velasquez S.L."/>
            <person name="Kruys A."/>
            <person name="Hutchinson M.I."/>
            <person name="Powell A.J."/>
            <person name="Barry K."/>
            <person name="Miller A.N."/>
            <person name="Grigoriev I.V."/>
            <person name="Debuchy R."/>
            <person name="Gladieux P."/>
            <person name="Thoren M.H."/>
            <person name="Johannesson H."/>
        </authorList>
    </citation>
    <scope>NUCLEOTIDE SEQUENCE</scope>
    <source>
        <strain evidence="2">SMH2532-1</strain>
    </source>
</reference>
<feature type="compositionally biased region" description="Pro residues" evidence="1">
    <location>
        <begin position="269"/>
        <end position="288"/>
    </location>
</feature>
<protein>
    <submittedName>
        <fullName evidence="2">Uncharacterized protein</fullName>
    </submittedName>
</protein>
<evidence type="ECO:0000313" key="3">
    <source>
        <dbReference type="Proteomes" id="UP001174936"/>
    </source>
</evidence>
<dbReference type="Proteomes" id="UP001174936">
    <property type="component" value="Unassembled WGS sequence"/>
</dbReference>
<evidence type="ECO:0000313" key="2">
    <source>
        <dbReference type="EMBL" id="KAK0651588.1"/>
    </source>
</evidence>
<organism evidence="2 3">
    <name type="scientific">Cercophora newfieldiana</name>
    <dbReference type="NCBI Taxonomy" id="92897"/>
    <lineage>
        <taxon>Eukaryota</taxon>
        <taxon>Fungi</taxon>
        <taxon>Dikarya</taxon>
        <taxon>Ascomycota</taxon>
        <taxon>Pezizomycotina</taxon>
        <taxon>Sordariomycetes</taxon>
        <taxon>Sordariomycetidae</taxon>
        <taxon>Sordariales</taxon>
        <taxon>Lasiosphaeriaceae</taxon>
        <taxon>Cercophora</taxon>
    </lineage>
</organism>
<gene>
    <name evidence="2" type="ORF">B0T16DRAFT_454040</name>
</gene>
<feature type="region of interest" description="Disordered" evidence="1">
    <location>
        <begin position="1"/>
        <end position="304"/>
    </location>
</feature>
<feature type="compositionally biased region" description="Low complexity" evidence="1">
    <location>
        <begin position="212"/>
        <end position="245"/>
    </location>
</feature>
<feature type="compositionally biased region" description="Polar residues" evidence="1">
    <location>
        <begin position="72"/>
        <end position="83"/>
    </location>
</feature>
<dbReference type="EMBL" id="JAULSV010000002">
    <property type="protein sequence ID" value="KAK0651588.1"/>
    <property type="molecule type" value="Genomic_DNA"/>
</dbReference>
<keyword evidence="3" id="KW-1185">Reference proteome</keyword>
<comment type="caution">
    <text evidence="2">The sequence shown here is derived from an EMBL/GenBank/DDBJ whole genome shotgun (WGS) entry which is preliminary data.</text>
</comment>
<feature type="compositionally biased region" description="Polar residues" evidence="1">
    <location>
        <begin position="51"/>
        <end position="64"/>
    </location>
</feature>
<feature type="compositionally biased region" description="Low complexity" evidence="1">
    <location>
        <begin position="258"/>
        <end position="268"/>
    </location>
</feature>
<dbReference type="AlphaFoldDB" id="A0AA39YFI1"/>
<evidence type="ECO:0000256" key="1">
    <source>
        <dbReference type="SAM" id="MobiDB-lite"/>
    </source>
</evidence>